<organism evidence="8">
    <name type="scientific">candidate division WOR-3 bacterium</name>
    <dbReference type="NCBI Taxonomy" id="2052148"/>
    <lineage>
        <taxon>Bacteria</taxon>
        <taxon>Bacteria division WOR-3</taxon>
    </lineage>
</organism>
<feature type="domain" description="Response regulatory" evidence="7">
    <location>
        <begin position="3"/>
        <end position="119"/>
    </location>
</feature>
<keyword evidence="4" id="KW-0238">DNA-binding</keyword>
<dbReference type="PANTHER" id="PTHR48111:SF1">
    <property type="entry name" value="TWO-COMPONENT RESPONSE REGULATOR ORR33"/>
    <property type="match status" value="1"/>
</dbReference>
<name>A0A7C0VBP3_UNCW3</name>
<dbReference type="SMART" id="SM00448">
    <property type="entry name" value="REC"/>
    <property type="match status" value="1"/>
</dbReference>
<dbReference type="GO" id="GO:0032993">
    <property type="term" value="C:protein-DNA complex"/>
    <property type="evidence" value="ECO:0007669"/>
    <property type="project" value="TreeGrafter"/>
</dbReference>
<protein>
    <submittedName>
        <fullName evidence="8">Response regulator</fullName>
    </submittedName>
</protein>
<evidence type="ECO:0000256" key="2">
    <source>
        <dbReference type="ARBA" id="ARBA00023012"/>
    </source>
</evidence>
<dbReference type="Proteomes" id="UP000885847">
    <property type="component" value="Unassembled WGS sequence"/>
</dbReference>
<evidence type="ECO:0000259" key="7">
    <source>
        <dbReference type="PROSITE" id="PS50110"/>
    </source>
</evidence>
<proteinExistence type="predicted"/>
<accession>A0A7C0VBP3</accession>
<dbReference type="SUPFAM" id="SSF52172">
    <property type="entry name" value="CheY-like"/>
    <property type="match status" value="1"/>
</dbReference>
<dbReference type="GO" id="GO:0000976">
    <property type="term" value="F:transcription cis-regulatory region binding"/>
    <property type="evidence" value="ECO:0007669"/>
    <property type="project" value="TreeGrafter"/>
</dbReference>
<dbReference type="AlphaFoldDB" id="A0A7C0VBP3"/>
<dbReference type="PROSITE" id="PS50110">
    <property type="entry name" value="RESPONSE_REGULATORY"/>
    <property type="match status" value="1"/>
</dbReference>
<dbReference type="GO" id="GO:0005829">
    <property type="term" value="C:cytosol"/>
    <property type="evidence" value="ECO:0007669"/>
    <property type="project" value="TreeGrafter"/>
</dbReference>
<dbReference type="InterPro" id="IPR039420">
    <property type="entry name" value="WalR-like"/>
</dbReference>
<keyword evidence="2" id="KW-0902">Two-component regulatory system</keyword>
<reference evidence="8" key="1">
    <citation type="journal article" date="2020" name="mSystems">
        <title>Genome- and Community-Level Interaction Insights into Carbon Utilization and Element Cycling Functions of Hydrothermarchaeota in Hydrothermal Sediment.</title>
        <authorList>
            <person name="Zhou Z."/>
            <person name="Liu Y."/>
            <person name="Xu W."/>
            <person name="Pan J."/>
            <person name="Luo Z.H."/>
            <person name="Li M."/>
        </authorList>
    </citation>
    <scope>NUCLEOTIDE SEQUENCE [LARGE SCALE GENOMIC DNA]</scope>
    <source>
        <strain evidence="8">HyVt-102</strain>
    </source>
</reference>
<evidence type="ECO:0000256" key="1">
    <source>
        <dbReference type="ARBA" id="ARBA00022553"/>
    </source>
</evidence>
<dbReference type="EMBL" id="DQWE01000205">
    <property type="protein sequence ID" value="HDI82989.1"/>
    <property type="molecule type" value="Genomic_DNA"/>
</dbReference>
<gene>
    <name evidence="8" type="ORF">ENF18_04270</name>
</gene>
<dbReference type="GO" id="GO:0000156">
    <property type="term" value="F:phosphorelay response regulator activity"/>
    <property type="evidence" value="ECO:0007669"/>
    <property type="project" value="TreeGrafter"/>
</dbReference>
<dbReference type="PANTHER" id="PTHR48111">
    <property type="entry name" value="REGULATOR OF RPOS"/>
    <property type="match status" value="1"/>
</dbReference>
<dbReference type="InterPro" id="IPR011006">
    <property type="entry name" value="CheY-like_superfamily"/>
</dbReference>
<evidence type="ECO:0000256" key="4">
    <source>
        <dbReference type="ARBA" id="ARBA00023125"/>
    </source>
</evidence>
<keyword evidence="1 6" id="KW-0597">Phosphoprotein</keyword>
<evidence type="ECO:0000256" key="3">
    <source>
        <dbReference type="ARBA" id="ARBA00023015"/>
    </source>
</evidence>
<evidence type="ECO:0000256" key="6">
    <source>
        <dbReference type="PROSITE-ProRule" id="PRU00169"/>
    </source>
</evidence>
<sequence>MEKILAIDDEEDILNLIRDILSAEGFEVETSLSAEYGITLLERYSPDLILLDLMLPGMDGWEFLRIIKSDDRFKDVPVILLTCRGELRDKVLGLESGAADYITKPFTPDGLIQRIRTLLKEKEDGQNR</sequence>
<dbReference type="Gene3D" id="3.40.50.2300">
    <property type="match status" value="1"/>
</dbReference>
<evidence type="ECO:0000313" key="8">
    <source>
        <dbReference type="EMBL" id="HDI82989.1"/>
    </source>
</evidence>
<dbReference type="InterPro" id="IPR001789">
    <property type="entry name" value="Sig_transdc_resp-reg_receiver"/>
</dbReference>
<feature type="modified residue" description="4-aspartylphosphate" evidence="6">
    <location>
        <position position="52"/>
    </location>
</feature>
<dbReference type="Pfam" id="PF00072">
    <property type="entry name" value="Response_reg"/>
    <property type="match status" value="1"/>
</dbReference>
<keyword evidence="5" id="KW-0804">Transcription</keyword>
<evidence type="ECO:0000256" key="5">
    <source>
        <dbReference type="ARBA" id="ARBA00023163"/>
    </source>
</evidence>
<dbReference type="GO" id="GO:0006355">
    <property type="term" value="P:regulation of DNA-templated transcription"/>
    <property type="evidence" value="ECO:0007669"/>
    <property type="project" value="TreeGrafter"/>
</dbReference>
<keyword evidence="3" id="KW-0805">Transcription regulation</keyword>
<comment type="caution">
    <text evidence="8">The sequence shown here is derived from an EMBL/GenBank/DDBJ whole genome shotgun (WGS) entry which is preliminary data.</text>
</comment>